<dbReference type="OrthoDB" id="5906746at2"/>
<organism evidence="1 2">
    <name type="scientific">Photobacterium aphoticum</name>
    <dbReference type="NCBI Taxonomy" id="754436"/>
    <lineage>
        <taxon>Bacteria</taxon>
        <taxon>Pseudomonadati</taxon>
        <taxon>Pseudomonadota</taxon>
        <taxon>Gammaproteobacteria</taxon>
        <taxon>Vibrionales</taxon>
        <taxon>Vibrionaceae</taxon>
        <taxon>Photobacterium</taxon>
    </lineage>
</organism>
<sequence>MKRFILHVGFHKTATSSIQQTLASNQEELLKQGFYYPLFENNDSKVINHSIPFYSAFCENPEKYHINIRQGGDIVQINRNYLKQFEEILKIERNVIISGEDISVLPKYSLVKIREKIIASGFKLEVYCSVRRPYSLLCSDISEIVKSGISSIEQVTYPNRVKVVHKLKDVFEEEITFFSFEKDCNQGNPVEVFIERLGIKCSDFTLTKSNEGLGNLSTRALSNLNKNFPIIKDGAINPNGRCFFYTSIDNEKFLLTQQEFQRFKKDVDKENEDYGFLLGADFQDKSIEYSQELRISIDMAVKIYQDYAQSHTSHALLKFIAKYASFPLHYLAEHFPENVEVLRDLALVLEDVNINKSYELMLCARNLRPRGPLINSKISYYESKLSK</sequence>
<proteinExistence type="predicted"/>
<keyword evidence="2" id="KW-1185">Reference proteome</keyword>
<evidence type="ECO:0000313" key="2">
    <source>
        <dbReference type="Proteomes" id="UP000036426"/>
    </source>
</evidence>
<dbReference type="Proteomes" id="UP000036426">
    <property type="component" value="Unassembled WGS sequence"/>
</dbReference>
<comment type="caution">
    <text evidence="1">The sequence shown here is derived from an EMBL/GenBank/DDBJ whole genome shotgun (WGS) entry which is preliminary data.</text>
</comment>
<protein>
    <submittedName>
        <fullName evidence="1">Uncharacterized protein</fullName>
    </submittedName>
</protein>
<dbReference type="EMBL" id="LDOV01000027">
    <property type="protein sequence ID" value="KLU99769.1"/>
    <property type="molecule type" value="Genomic_DNA"/>
</dbReference>
<name>A0A0J1GJC2_9GAMM</name>
<reference evidence="1 2" key="1">
    <citation type="submission" date="2015-05" db="EMBL/GenBank/DDBJ databases">
        <title>Photobacterium galathea sp. nov.</title>
        <authorList>
            <person name="Machado H."/>
            <person name="Gram L."/>
        </authorList>
    </citation>
    <scope>NUCLEOTIDE SEQUENCE [LARGE SCALE GENOMIC DNA]</scope>
    <source>
        <strain evidence="1 2">DSM 25995</strain>
    </source>
</reference>
<accession>A0A0J1GJC2</accession>
<gene>
    <name evidence="1" type="ORF">ABT58_14905</name>
</gene>
<dbReference type="AlphaFoldDB" id="A0A0J1GJC2"/>
<evidence type="ECO:0000313" key="1">
    <source>
        <dbReference type="EMBL" id="KLU99769.1"/>
    </source>
</evidence>
<dbReference type="PATRIC" id="fig|754436.4.peg.3159"/>
<dbReference type="RefSeq" id="WP_047875227.1">
    <property type="nucleotide sequence ID" value="NZ_BMYC01000003.1"/>
</dbReference>